<dbReference type="Proteomes" id="UP000217790">
    <property type="component" value="Unassembled WGS sequence"/>
</dbReference>
<dbReference type="AlphaFoldDB" id="A0A2H3C9G1"/>
<proteinExistence type="predicted"/>
<keyword evidence="2" id="KW-1185">Reference proteome</keyword>
<dbReference type="InParanoid" id="A0A2H3C9G1"/>
<accession>A0A2H3C9G1</accession>
<organism evidence="1 2">
    <name type="scientific">Armillaria gallica</name>
    <name type="common">Bulbous honey fungus</name>
    <name type="synonym">Armillaria bulbosa</name>
    <dbReference type="NCBI Taxonomy" id="47427"/>
    <lineage>
        <taxon>Eukaryota</taxon>
        <taxon>Fungi</taxon>
        <taxon>Dikarya</taxon>
        <taxon>Basidiomycota</taxon>
        <taxon>Agaricomycotina</taxon>
        <taxon>Agaricomycetes</taxon>
        <taxon>Agaricomycetidae</taxon>
        <taxon>Agaricales</taxon>
        <taxon>Marasmiineae</taxon>
        <taxon>Physalacriaceae</taxon>
        <taxon>Armillaria</taxon>
    </lineage>
</organism>
<sequence length="616" mass="69751">MHMRLRKALPTRTGFHRVFYPSLLLSEVCSVRQLRPDLKASLALSEASAPTEEIWQAGVVYTQCAHIAPESTYLNEDSSNEEFGGGVEWCPLAEREPTYTTSAKPLNSSPSPSRPDVHPFQARTHAFSSAVIDPSGHPSRDGSVFLKNEAGRDKLWAGFWNFFASDLVFVPHPEDISIGGHRVLNIEQADDGALFSGPVGLQAHLDVYGPWASRKGLLVNIPKTKAMAFGKLSSTLPVFTILGRRIEWTNEHKYLGVTFTSSKADIFSQHYAEKEKSARRTANVTFTLQKYFGDLPPREGVAIYKGRIDPQLTFGAEVAVDVASSGPHLLENVQVAYLRRLLSIQKRSIRVTVFTETGILPLPYRRIMFTLCYLRRTLHLGEHRIPVWCLEANIDLWLMWKPCWLGDIVIVLHRLGFSETELSLESLLNPDHVDFLINAVHEKAREWALAQISSSSRLQLMEGRWQRLRSGQRSSDPLIFRSYLLTRIRDHRIALTRLMTASHGLGVERGRWVKMRDSSTHVPRAFRLCRLCRDDVEDEMHVLFVCTDGDLNQLRVAFLRDVWKDFPALCHASSSPISLFHSLLSYPDLVPRLARFVFDACQVVEKTPMYLHPGTT</sequence>
<reference evidence="2" key="1">
    <citation type="journal article" date="2017" name="Nat. Ecol. Evol.">
        <title>Genome expansion and lineage-specific genetic innovations in the forest pathogenic fungi Armillaria.</title>
        <authorList>
            <person name="Sipos G."/>
            <person name="Prasanna A.N."/>
            <person name="Walter M.C."/>
            <person name="O'Connor E."/>
            <person name="Balint B."/>
            <person name="Krizsan K."/>
            <person name="Kiss B."/>
            <person name="Hess J."/>
            <person name="Varga T."/>
            <person name="Slot J."/>
            <person name="Riley R."/>
            <person name="Boka B."/>
            <person name="Rigling D."/>
            <person name="Barry K."/>
            <person name="Lee J."/>
            <person name="Mihaltcheva S."/>
            <person name="LaButti K."/>
            <person name="Lipzen A."/>
            <person name="Waldron R."/>
            <person name="Moloney N.M."/>
            <person name="Sperisen C."/>
            <person name="Kredics L."/>
            <person name="Vagvoelgyi C."/>
            <person name="Patrignani A."/>
            <person name="Fitzpatrick D."/>
            <person name="Nagy I."/>
            <person name="Doyle S."/>
            <person name="Anderson J.B."/>
            <person name="Grigoriev I.V."/>
            <person name="Gueldener U."/>
            <person name="Muensterkoetter M."/>
            <person name="Nagy L.G."/>
        </authorList>
    </citation>
    <scope>NUCLEOTIDE SEQUENCE [LARGE SCALE GENOMIC DNA]</scope>
    <source>
        <strain evidence="2">Ar21-2</strain>
    </source>
</reference>
<gene>
    <name evidence="1" type="ORF">ARMGADRAFT_1092848</name>
</gene>
<evidence type="ECO:0000313" key="2">
    <source>
        <dbReference type="Proteomes" id="UP000217790"/>
    </source>
</evidence>
<dbReference type="STRING" id="47427.A0A2H3C9G1"/>
<evidence type="ECO:0000313" key="1">
    <source>
        <dbReference type="EMBL" id="PBK79721.1"/>
    </source>
</evidence>
<protein>
    <submittedName>
        <fullName evidence="1">Uncharacterized protein</fullName>
    </submittedName>
</protein>
<dbReference type="EMBL" id="KZ293762">
    <property type="protein sequence ID" value="PBK79721.1"/>
    <property type="molecule type" value="Genomic_DNA"/>
</dbReference>
<dbReference type="OrthoDB" id="3051324at2759"/>
<name>A0A2H3C9G1_ARMGA</name>